<evidence type="ECO:0000313" key="3">
    <source>
        <dbReference type="Proteomes" id="UP000683925"/>
    </source>
</evidence>
<evidence type="ECO:0000313" key="2">
    <source>
        <dbReference type="EMBL" id="CAD8157502.1"/>
    </source>
</evidence>
<dbReference type="AlphaFoldDB" id="A0A8S1U0P7"/>
<reference evidence="2" key="1">
    <citation type="submission" date="2021-01" db="EMBL/GenBank/DDBJ databases">
        <authorList>
            <consortium name="Genoscope - CEA"/>
            <person name="William W."/>
        </authorList>
    </citation>
    <scope>NUCLEOTIDE SEQUENCE</scope>
</reference>
<name>A0A8S1U0P7_PAROT</name>
<dbReference type="Proteomes" id="UP000683925">
    <property type="component" value="Unassembled WGS sequence"/>
</dbReference>
<protein>
    <recommendedName>
        <fullName evidence="4">Transmembrane protein</fullName>
    </recommendedName>
</protein>
<gene>
    <name evidence="2" type="ORF">POCTA_138.1.T0340002</name>
</gene>
<feature type="chain" id="PRO_5035828279" description="Transmembrane protein" evidence="1">
    <location>
        <begin position="22"/>
        <end position="296"/>
    </location>
</feature>
<evidence type="ECO:0008006" key="4">
    <source>
        <dbReference type="Google" id="ProtNLM"/>
    </source>
</evidence>
<accession>A0A8S1U0P7</accession>
<sequence length="296" mass="35795">MNVESQMLILVISFLVQDTFGLQYKIQNIVTEIHLFQQKKCIVKKSKQKFCMRFCLYPMRLMKYPSLSSQTYQKKREFKTAQNFSSKIKTNSFQKQKVKRWKTNLCLRKNRLLMERRTLRQQQMSSKNLWIGENFYSNSIRIFFQLTFPKFITDSTNHTIIDTYSFPTTLKFLPRLLSSMQKNLQFDLRKIVNLLSKKHLFQMKINETKQVISIQPKLLKPLKKLLKPQILQFKIKIYHEFFIYLFCNDQTFSIITNFYNFWYSSKKNSGNQDTQEFTFQRLMLPNSQIFLLKLQF</sequence>
<comment type="caution">
    <text evidence="2">The sequence shown here is derived from an EMBL/GenBank/DDBJ whole genome shotgun (WGS) entry which is preliminary data.</text>
</comment>
<organism evidence="2 3">
    <name type="scientific">Paramecium octaurelia</name>
    <dbReference type="NCBI Taxonomy" id="43137"/>
    <lineage>
        <taxon>Eukaryota</taxon>
        <taxon>Sar</taxon>
        <taxon>Alveolata</taxon>
        <taxon>Ciliophora</taxon>
        <taxon>Intramacronucleata</taxon>
        <taxon>Oligohymenophorea</taxon>
        <taxon>Peniculida</taxon>
        <taxon>Parameciidae</taxon>
        <taxon>Paramecium</taxon>
    </lineage>
</organism>
<evidence type="ECO:0000256" key="1">
    <source>
        <dbReference type="SAM" id="SignalP"/>
    </source>
</evidence>
<proteinExistence type="predicted"/>
<keyword evidence="1" id="KW-0732">Signal</keyword>
<feature type="signal peptide" evidence="1">
    <location>
        <begin position="1"/>
        <end position="21"/>
    </location>
</feature>
<dbReference type="EMBL" id="CAJJDP010000034">
    <property type="protein sequence ID" value="CAD8157502.1"/>
    <property type="molecule type" value="Genomic_DNA"/>
</dbReference>
<keyword evidence="3" id="KW-1185">Reference proteome</keyword>